<reference evidence="1" key="1">
    <citation type="journal article" date="2019" name="Sci. Rep.">
        <title>Draft genome of Tanacetum cinerariifolium, the natural source of mosquito coil.</title>
        <authorList>
            <person name="Yamashiro T."/>
            <person name="Shiraishi A."/>
            <person name="Satake H."/>
            <person name="Nakayama K."/>
        </authorList>
    </citation>
    <scope>NUCLEOTIDE SEQUENCE</scope>
</reference>
<evidence type="ECO:0000313" key="1">
    <source>
        <dbReference type="EMBL" id="GFD58300.1"/>
    </source>
</evidence>
<proteinExistence type="predicted"/>
<comment type="caution">
    <text evidence="1">The sequence shown here is derived from an EMBL/GenBank/DDBJ whole genome shotgun (WGS) entry which is preliminary data.</text>
</comment>
<protein>
    <submittedName>
        <fullName evidence="1">Uncharacterized protein</fullName>
    </submittedName>
</protein>
<dbReference type="EMBL" id="BKCJ011851262">
    <property type="protein sequence ID" value="GFD58300.1"/>
    <property type="molecule type" value="Genomic_DNA"/>
</dbReference>
<organism evidence="1">
    <name type="scientific">Tanacetum cinerariifolium</name>
    <name type="common">Dalmatian daisy</name>
    <name type="synonym">Chrysanthemum cinerariifolium</name>
    <dbReference type="NCBI Taxonomy" id="118510"/>
    <lineage>
        <taxon>Eukaryota</taxon>
        <taxon>Viridiplantae</taxon>
        <taxon>Streptophyta</taxon>
        <taxon>Embryophyta</taxon>
        <taxon>Tracheophyta</taxon>
        <taxon>Spermatophyta</taxon>
        <taxon>Magnoliopsida</taxon>
        <taxon>eudicotyledons</taxon>
        <taxon>Gunneridae</taxon>
        <taxon>Pentapetalae</taxon>
        <taxon>asterids</taxon>
        <taxon>campanulids</taxon>
        <taxon>Asterales</taxon>
        <taxon>Asteraceae</taxon>
        <taxon>Asteroideae</taxon>
        <taxon>Anthemideae</taxon>
        <taxon>Anthemidinae</taxon>
        <taxon>Tanacetum</taxon>
    </lineage>
</organism>
<sequence>RHAAHEVHGEEGGNLRRVVLALGDAQHDAVRLFLGQRAVGKEMVESVFHVTSSSFGRHAERSEASRVAQ</sequence>
<gene>
    <name evidence="1" type="ORF">Tci_930269</name>
</gene>
<accession>A0A699XIX5</accession>
<feature type="non-terminal residue" evidence="1">
    <location>
        <position position="1"/>
    </location>
</feature>
<name>A0A699XIX5_TANCI</name>
<dbReference type="AlphaFoldDB" id="A0A699XIX5"/>